<dbReference type="PANTHER" id="PTHR11680">
    <property type="entry name" value="SERINE HYDROXYMETHYLTRANSFERASE"/>
    <property type="match status" value="1"/>
</dbReference>
<evidence type="ECO:0000313" key="5">
    <source>
        <dbReference type="Proteomes" id="UP001439008"/>
    </source>
</evidence>
<dbReference type="InterPro" id="IPR049943">
    <property type="entry name" value="Ser_HO-MeTrfase-like"/>
</dbReference>
<name>A0ABV2AP11_9EUKA</name>
<gene>
    <name evidence="4" type="ORF">MHBO_002804</name>
</gene>
<proteinExistence type="predicted"/>
<dbReference type="Proteomes" id="UP001439008">
    <property type="component" value="Unassembled WGS sequence"/>
</dbReference>
<dbReference type="InterPro" id="IPR015424">
    <property type="entry name" value="PyrdxlP-dep_Trfase"/>
</dbReference>
<dbReference type="InterPro" id="IPR015421">
    <property type="entry name" value="PyrdxlP-dep_Trfase_major"/>
</dbReference>
<evidence type="ECO:0000256" key="2">
    <source>
        <dbReference type="ARBA" id="ARBA00022898"/>
    </source>
</evidence>
<dbReference type="InterPro" id="IPR039429">
    <property type="entry name" value="SHMT-like_dom"/>
</dbReference>
<organism evidence="4 5">
    <name type="scientific">Bonamia ostreae</name>
    <dbReference type="NCBI Taxonomy" id="126728"/>
    <lineage>
        <taxon>Eukaryota</taxon>
        <taxon>Sar</taxon>
        <taxon>Rhizaria</taxon>
        <taxon>Endomyxa</taxon>
        <taxon>Ascetosporea</taxon>
        <taxon>Haplosporida</taxon>
        <taxon>Bonamia</taxon>
    </lineage>
</organism>
<dbReference type="Pfam" id="PF00464">
    <property type="entry name" value="SHMT"/>
    <property type="match status" value="1"/>
</dbReference>
<evidence type="ECO:0000313" key="4">
    <source>
        <dbReference type="EMBL" id="MES1921249.1"/>
    </source>
</evidence>
<comment type="caution">
    <text evidence="4">The sequence shown here is derived from an EMBL/GenBank/DDBJ whole genome shotgun (WGS) entry which is preliminary data.</text>
</comment>
<sequence>METLCQNRALKAFGLDSNEWGVNVQAFSGSIANLAVFSALLENGDHFLALDINCGGQFIFHMIKFLQFFRTFVLCSRIYYKI</sequence>
<dbReference type="EMBL" id="JBDODL010001190">
    <property type="protein sequence ID" value="MES1921249.1"/>
    <property type="molecule type" value="Genomic_DNA"/>
</dbReference>
<feature type="domain" description="Serine hydroxymethyltransferase-like" evidence="3">
    <location>
        <begin position="1"/>
        <end position="59"/>
    </location>
</feature>
<evidence type="ECO:0000259" key="3">
    <source>
        <dbReference type="Pfam" id="PF00464"/>
    </source>
</evidence>
<dbReference type="SUPFAM" id="SSF53383">
    <property type="entry name" value="PLP-dependent transferases"/>
    <property type="match status" value="1"/>
</dbReference>
<dbReference type="Gene3D" id="3.40.640.10">
    <property type="entry name" value="Type I PLP-dependent aspartate aminotransferase-like (Major domain)"/>
    <property type="match status" value="1"/>
</dbReference>
<reference evidence="4 5" key="1">
    <citation type="journal article" date="2024" name="BMC Biol.">
        <title>Comparative genomics of Ascetosporea gives new insight into the evolutionary basis for animal parasitism in Rhizaria.</title>
        <authorList>
            <person name="Hiltunen Thoren M."/>
            <person name="Onut-Brannstrom I."/>
            <person name="Alfjorden A."/>
            <person name="Peckova H."/>
            <person name="Swords F."/>
            <person name="Hooper C."/>
            <person name="Holzer A.S."/>
            <person name="Bass D."/>
            <person name="Burki F."/>
        </authorList>
    </citation>
    <scope>NUCLEOTIDE SEQUENCE [LARGE SCALE GENOMIC DNA]</scope>
    <source>
        <strain evidence="4">20-A016</strain>
    </source>
</reference>
<dbReference type="PANTHER" id="PTHR11680:SF35">
    <property type="entry name" value="SERINE HYDROXYMETHYLTRANSFERASE 1"/>
    <property type="match status" value="1"/>
</dbReference>
<accession>A0ABV2AP11</accession>
<protein>
    <recommendedName>
        <fullName evidence="3">Serine hydroxymethyltransferase-like domain-containing protein</fullName>
    </recommendedName>
</protein>
<keyword evidence="5" id="KW-1185">Reference proteome</keyword>
<keyword evidence="2" id="KW-0663">Pyridoxal phosphate</keyword>
<comment type="cofactor">
    <cofactor evidence="1">
        <name>pyridoxal 5'-phosphate</name>
        <dbReference type="ChEBI" id="CHEBI:597326"/>
    </cofactor>
</comment>
<evidence type="ECO:0000256" key="1">
    <source>
        <dbReference type="ARBA" id="ARBA00001933"/>
    </source>
</evidence>